<dbReference type="RefSeq" id="WP_236098424.1">
    <property type="nucleotide sequence ID" value="NZ_JAKGUD010000002.1"/>
</dbReference>
<protein>
    <submittedName>
        <fullName evidence="2">Efflux RND transporter periplasmic adaptor subunit</fullName>
    </submittedName>
</protein>
<name>A0ABS9EKR1_9BACT</name>
<keyword evidence="3" id="KW-1185">Reference proteome</keyword>
<sequence>MKSKGLHVAYISFVTFIVVAVVSVYMAWWWHTSGSVPDLVNARTVFYRDDIPVRAVLIWREELVSSRVRGSIQYRYGSSPAVVGKGDLVGTVLRGGKSFSIYSSRKGYFVPGLDGLEGKWRYSSIWPGSASLPEPPGTLFFQDLSEIRRDRVIGKLIPQPQTLRCVFYCPLTDSLSADIDGGTVEFRLDPLGVPYSGEVRVAQRMGHTVKLYVNLPFFPADVVARRELRLFVNGGEGRGVAVPDSAVVIRQGVRGVFVLDGNKVSFREVEGFPVDGGRFMVEAGLNPGSLVLLNGMTAQEGRIKLW</sequence>
<dbReference type="Proteomes" id="UP001200430">
    <property type="component" value="Unassembled WGS sequence"/>
</dbReference>
<feature type="transmembrane region" description="Helical" evidence="1">
    <location>
        <begin position="7"/>
        <end position="30"/>
    </location>
</feature>
<reference evidence="2 3" key="1">
    <citation type="submission" date="2022-01" db="EMBL/GenBank/DDBJ databases">
        <title>Dethiosulfovibrio faecalis sp. nov., a novel proteolytic, non-sulfur-reducing bacterium isolated from a marine aquaculture solid waste bioreactor.</title>
        <authorList>
            <person name="Grabowski S."/>
            <person name="Apolinario E."/>
            <person name="Schneider N."/>
            <person name="Marshall C.W."/>
            <person name="Sowers K.R."/>
        </authorList>
    </citation>
    <scope>NUCLEOTIDE SEQUENCE [LARGE SCALE GENOMIC DNA]</scope>
    <source>
        <strain evidence="2 3">DSM 12537</strain>
    </source>
</reference>
<evidence type="ECO:0000313" key="3">
    <source>
        <dbReference type="Proteomes" id="UP001200430"/>
    </source>
</evidence>
<comment type="caution">
    <text evidence="2">The sequence shown here is derived from an EMBL/GenBank/DDBJ whole genome shotgun (WGS) entry which is preliminary data.</text>
</comment>
<dbReference type="EMBL" id="JAKGUD010000002">
    <property type="protein sequence ID" value="MCF4141750.1"/>
    <property type="molecule type" value="Genomic_DNA"/>
</dbReference>
<evidence type="ECO:0000256" key="1">
    <source>
        <dbReference type="SAM" id="Phobius"/>
    </source>
</evidence>
<gene>
    <name evidence="2" type="ORF">L2W38_02815</name>
</gene>
<keyword evidence="1" id="KW-0812">Transmembrane</keyword>
<dbReference type="Gene3D" id="2.40.420.20">
    <property type="match status" value="1"/>
</dbReference>
<accession>A0ABS9EKR1</accession>
<evidence type="ECO:0000313" key="2">
    <source>
        <dbReference type="EMBL" id="MCF4141750.1"/>
    </source>
</evidence>
<organism evidence="2 3">
    <name type="scientific">Dethiosulfovibrio marinus</name>
    <dbReference type="NCBI Taxonomy" id="133532"/>
    <lineage>
        <taxon>Bacteria</taxon>
        <taxon>Thermotogati</taxon>
        <taxon>Synergistota</taxon>
        <taxon>Synergistia</taxon>
        <taxon>Synergistales</taxon>
        <taxon>Dethiosulfovibrionaceae</taxon>
        <taxon>Dethiosulfovibrio</taxon>
    </lineage>
</organism>
<keyword evidence="1" id="KW-0472">Membrane</keyword>
<proteinExistence type="predicted"/>
<keyword evidence="1" id="KW-1133">Transmembrane helix</keyword>